<accession>A0ABU2H8N1</accession>
<feature type="signal peptide" evidence="1">
    <location>
        <begin position="1"/>
        <end position="20"/>
    </location>
</feature>
<dbReference type="EMBL" id="JAVLVT010000007">
    <property type="protein sequence ID" value="MDS1271675.1"/>
    <property type="molecule type" value="Genomic_DNA"/>
</dbReference>
<reference evidence="3" key="1">
    <citation type="submission" date="2023-07" db="EMBL/GenBank/DDBJ databases">
        <title>Novel species in the genus Lipingzhangella isolated from Sambhar Salt Lake.</title>
        <authorList>
            <person name="Jiya N."/>
            <person name="Kajale S."/>
            <person name="Sharma A."/>
        </authorList>
    </citation>
    <scope>NUCLEOTIDE SEQUENCE [LARGE SCALE GENOMIC DNA]</scope>
    <source>
        <strain evidence="3">LS1_29</strain>
    </source>
</reference>
<comment type="caution">
    <text evidence="2">The sequence shown here is derived from an EMBL/GenBank/DDBJ whole genome shotgun (WGS) entry which is preliminary data.</text>
</comment>
<gene>
    <name evidence="2" type="ORF">RIF23_15375</name>
</gene>
<sequence length="162" mass="17478">MLATALLLAGALVLTGDAPAWRMHIAVVDHDTSVTLWSEPVEVGERIRLEHTHSVHGRPVVEVFSVSDGDGLALEEMRFDATGANLPSRPEQIGDVTTTFVNDGDQFRVVHHGRILGTVPLRVGGPMVDHTVTTADGVRVRFLDLAPRGTHVELRVQGMPGP</sequence>
<keyword evidence="1" id="KW-0732">Signal</keyword>
<organism evidence="2 3">
    <name type="scientific">Lipingzhangella rawalii</name>
    <dbReference type="NCBI Taxonomy" id="2055835"/>
    <lineage>
        <taxon>Bacteria</taxon>
        <taxon>Bacillati</taxon>
        <taxon>Actinomycetota</taxon>
        <taxon>Actinomycetes</taxon>
        <taxon>Streptosporangiales</taxon>
        <taxon>Nocardiopsidaceae</taxon>
        <taxon>Lipingzhangella</taxon>
    </lineage>
</organism>
<dbReference type="InterPro" id="IPR015001">
    <property type="entry name" value="DUF1850"/>
</dbReference>
<name>A0ABU2H8N1_9ACTN</name>
<evidence type="ECO:0000313" key="3">
    <source>
        <dbReference type="Proteomes" id="UP001250214"/>
    </source>
</evidence>
<evidence type="ECO:0000313" key="2">
    <source>
        <dbReference type="EMBL" id="MDS1271675.1"/>
    </source>
</evidence>
<keyword evidence="3" id="KW-1185">Reference proteome</keyword>
<proteinExistence type="predicted"/>
<protein>
    <submittedName>
        <fullName evidence="2">DUF1850 domain-containing protein</fullName>
    </submittedName>
</protein>
<dbReference type="RefSeq" id="WP_310913238.1">
    <property type="nucleotide sequence ID" value="NZ_JAVLVT010000007.1"/>
</dbReference>
<evidence type="ECO:0000256" key="1">
    <source>
        <dbReference type="SAM" id="SignalP"/>
    </source>
</evidence>
<dbReference type="Proteomes" id="UP001250214">
    <property type="component" value="Unassembled WGS sequence"/>
</dbReference>
<dbReference type="Pfam" id="PF08905">
    <property type="entry name" value="DUF1850"/>
    <property type="match status" value="1"/>
</dbReference>
<feature type="chain" id="PRO_5047297492" evidence="1">
    <location>
        <begin position="21"/>
        <end position="162"/>
    </location>
</feature>